<comment type="caution">
    <text evidence="1">The sequence shown here is derived from an EMBL/GenBank/DDBJ whole genome shotgun (WGS) entry which is preliminary data.</text>
</comment>
<proteinExistence type="predicted"/>
<dbReference type="SUPFAM" id="SSF53850">
    <property type="entry name" value="Periplasmic binding protein-like II"/>
    <property type="match status" value="1"/>
</dbReference>
<reference evidence="1 2" key="1">
    <citation type="submission" date="2018-07" db="EMBL/GenBank/DDBJ databases">
        <title>Genomic Encyclopedia of Type Strains, Phase III (KMG-III): the genomes of soil and plant-associated and newly described type strains.</title>
        <authorList>
            <person name="Whitman W."/>
        </authorList>
    </citation>
    <scope>NUCLEOTIDE SEQUENCE [LARGE SCALE GENOMIC DNA]</scope>
    <source>
        <strain evidence="1 2">CECT 8488</strain>
    </source>
</reference>
<dbReference type="EMBL" id="QRDW01000010">
    <property type="protein sequence ID" value="RED46185.1"/>
    <property type="molecule type" value="Genomic_DNA"/>
</dbReference>
<dbReference type="OrthoDB" id="5416480at2"/>
<sequence length="267" mass="30155">MRSKNAILQRFPLILCRTIFLCLMVILPVRAQADPMIIGIESNDYYPHYQFQDGEFRGYVRDLFDRFAQDSGLKIHLRTMPLKRLLKEVRAGTVHFKYPDNPKWNVGEKQSVFLHSDPIVGYIDGTLVLPNQVGGPVENIKTLGTLIGFTPWPYFDRIQAGAVSVYEGTSLGGVIKRTLRRGKGGLYANIDVARYQLTSLLGQPDALIFDPNLPHAVSYYAISTVHYPELLDRFNRWQKESAAFKAFLEQKYGVGDAGILGQSQLTN</sequence>
<evidence type="ECO:0000313" key="2">
    <source>
        <dbReference type="Proteomes" id="UP000256845"/>
    </source>
</evidence>
<dbReference type="Proteomes" id="UP000256845">
    <property type="component" value="Unassembled WGS sequence"/>
</dbReference>
<dbReference type="Gene3D" id="3.40.190.10">
    <property type="entry name" value="Periplasmic binding protein-like II"/>
    <property type="match status" value="1"/>
</dbReference>
<dbReference type="AlphaFoldDB" id="A0A3D9H9M9"/>
<keyword evidence="2" id="KW-1185">Reference proteome</keyword>
<evidence type="ECO:0008006" key="3">
    <source>
        <dbReference type="Google" id="ProtNLM"/>
    </source>
</evidence>
<organism evidence="1 2">
    <name type="scientific">Aestuariispira insulae</name>
    <dbReference type="NCBI Taxonomy" id="1461337"/>
    <lineage>
        <taxon>Bacteria</taxon>
        <taxon>Pseudomonadati</taxon>
        <taxon>Pseudomonadota</taxon>
        <taxon>Alphaproteobacteria</taxon>
        <taxon>Rhodospirillales</taxon>
        <taxon>Kiloniellaceae</taxon>
        <taxon>Aestuariispira</taxon>
    </lineage>
</organism>
<dbReference type="RefSeq" id="WP_115938175.1">
    <property type="nucleotide sequence ID" value="NZ_QRDW01000010.1"/>
</dbReference>
<evidence type="ECO:0000313" key="1">
    <source>
        <dbReference type="EMBL" id="RED46185.1"/>
    </source>
</evidence>
<gene>
    <name evidence="1" type="ORF">DFP90_11094</name>
</gene>
<protein>
    <recommendedName>
        <fullName evidence="3">ABC-type amino acid transport substrate-binding protein</fullName>
    </recommendedName>
</protein>
<accession>A0A3D9H9M9</accession>
<name>A0A3D9H9M9_9PROT</name>